<dbReference type="SMART" id="SM00533">
    <property type="entry name" value="MUTSd"/>
    <property type="match status" value="1"/>
</dbReference>
<dbReference type="SUPFAM" id="SSF52540">
    <property type="entry name" value="P-loop containing nucleoside triphosphate hydrolases"/>
    <property type="match status" value="1"/>
</dbReference>
<feature type="region of interest" description="Disordered" evidence="12">
    <location>
        <begin position="699"/>
        <end position="725"/>
    </location>
</feature>
<evidence type="ECO:0000256" key="1">
    <source>
        <dbReference type="ARBA" id="ARBA00004123"/>
    </source>
</evidence>
<feature type="region of interest" description="Disordered" evidence="12">
    <location>
        <begin position="427"/>
        <end position="542"/>
    </location>
</feature>
<feature type="compositionally biased region" description="Basic and acidic residues" evidence="12">
    <location>
        <begin position="1076"/>
        <end position="1090"/>
    </location>
</feature>
<feature type="region of interest" description="Disordered" evidence="12">
    <location>
        <begin position="1676"/>
        <end position="1700"/>
    </location>
</feature>
<dbReference type="OrthoDB" id="29596at2759"/>
<dbReference type="Pfam" id="PF00488">
    <property type="entry name" value="MutS_V"/>
    <property type="match status" value="1"/>
</dbReference>
<sequence length="2059" mass="227493">MRAAQGYNRISLMKGSTQIQKTTHSWLPSTTTKSGLRRPDYGPMQSHVLMKQSTATTHVVSRRTLVDESLIEAMMQTTLRVPGTGSTSATTASHKNDDVANQRAAVEVSGEPSLWDDTLFPATDNSEFANPPQTPRRESRTFSMAPESGRRTPRRRRSRSSNQHLRTTPIKALADANEARVNRLIMEANKRGRVGRDKHSPMGILRQLSRIPGFNPAPKPSPDREPIPGSANWRKLTPRSTRTKHIDMSGSIDNPFKSLSINKDSYKDTELTSRSTDPTPRSVDRAGMSTAKRRALDRFMDDNPFLTSEDYNRLWDEEVDMARNQLMNSRESFGLTFSGGDGELLLGDDDTRDLSLAAQDLTDQFFAQTQRERSQGAMDIGDITGHSGKGFDDPEARGSVEDQIQGGSNQLRGAQGSMDASRAIISTRTSGLLRPTDPSGTLESELRGSEYDAGDPSGRKQSGLVSSDDIQVTGVGRQGQDKDMDVDLNDGWEDIPDDELTQDFLSQLESQAFATTDSASGVVEEDDHRGTGEGRDHSTDRVDAVDAEIMDKEGLAAFDNDQDMEAVNDDEQEAGFARLDDLTQDVDEQLGNADGSPRDVERLSPNAIEQLGETEVKSPGADEKLGEAGEQLDTEDQNPDLDEQLDEADVQNPDVVEQPDDAEEQNMDINEQLDVEEQHDEADRQKLDDDEQHDLDEQLHDADGHKPEVDEQLDDVDGQKPDVNEQNQDIPAAAVGDEEGPLFINGDKGDIAPRNDVEYEDGYMNVHEEDHIEQQEHEEQHGKTGVEYFDDFPSELGIMSNGNILRTTAPPKPRKIVRSHLFFEQTSNDLAAYAEHAGRRTVDETDVELLMKRLRILHDKVSMESLLQRYLPRELRDKVLFPDDMPGALPMPEPQPPSQDHWHNDPTPGGQPASTAAYSAATRTPTQCNQSALDSASARLTARSIAVTWSSSPVRQVQPQAQSQMSARSQGQSQNQGRGRGRRRGRGQSSTRESNQFFTTQSRTAATGTAPSDVYSVEHGPAPLAGDGLSSSVPSSPAPSFRSGYPPLQTDFLDPRFVQDVRADDNAPECSSAFGYDREASSGPSHRLEFQGDPVGTDSQWTGPDNSDSNLLGQPFSSLTLGNEIILAINMRGKTLGGAYYDGAASKLFVMQDTPDCNAVDMVETIKGQVRPMLILTSTRLEEYVADALKWNEDGSENKLEIRPGGEFSYQLAKTKLISIVMQFKQSERASTASVTHGSSHAFHGSADIDESAQRDAQIQLLNLIDLESNESAWQSHIFIQILTFVYVSDSFMYINKNTLSSLQIFEDESHPSMHSSIRGRKEGLSLFGLLNQTKTSQGRHLLKQWLLRPSLNMATIRERHQTVECFVQTENQPTVNQLAGALSHMKNIPKVLQTMSRKATINDWRAILEISNVSQEIFVGVSPVIQGVHALPGVGQRYFAVEELVNMGKNINDVVSSAPRLMNSRLESEKYQLDFDESVIEGRCVVKRNVDEELDSMRKNYHGLDVFLSEIAKEISVTIPSDFTSIINVIYFPQLGYLITVPRNPEWKSEEDYQLEGLTVQFSTETTVYYKNATMRELDEHLGDIHGLIVDREIDILQALQERIIENSQFLVTCSDLCAELDVLVSLARVARLHNYRRPTMVEGTILKITNGRHPLQEMVVDSFVTNSTQIGSMDQNSASAPTVVTGANTDSRSSETGDARVENRVTILTGPNSSGKSVYLKQVALITFMAHVGSFVPADSAVIGITDKILTRMQTRETVSSIQSAFMTDLQQVALATRMSTARSLVLLDEFGKGTTSTDGAGLFCGVIEHFARLNEEGRPRVLATTHFHELFENDLMDLSLPISQYTMEVYQQPDCMEATFLFRVVPGKTPSSLGPACAAMASMPTHIVQRGVHLSQLFRRYENVVPHLTAHEKEMEGLYERLIEMLLRMDLEKEQALDFWDRYKGMASTADDESGSLQTRSRSVKVEKGSGAAAVSNMTPSGVDSGSNSSSDAGNSSLGKRRYDDGSALEEGESEEIAAASEATGAMKTDPDNAMRDALHELLELAAEIGRKEHEE</sequence>
<keyword evidence="6" id="KW-0067">ATP-binding</keyword>
<gene>
    <name evidence="14" type="primary">MSH5</name>
    <name evidence="14" type="ORF">KI688_003053</name>
</gene>
<reference evidence="14" key="1">
    <citation type="submission" date="2021-06" db="EMBL/GenBank/DDBJ databases">
        <title>Genome Sequence of Mortierella hyaline Strain SCG-10, a Cold-Adapted, Nitrate-Reducing Fungus Isolated from Soil in Minnesota, USA.</title>
        <authorList>
            <person name="Aldossari N."/>
        </authorList>
    </citation>
    <scope>NUCLEOTIDE SEQUENCE</scope>
    <source>
        <strain evidence="14">SCG-10</strain>
    </source>
</reference>
<feature type="compositionally biased region" description="Low complexity" evidence="12">
    <location>
        <begin position="2020"/>
        <end position="2029"/>
    </location>
</feature>
<dbReference type="InterPro" id="IPR036187">
    <property type="entry name" value="DNA_mismatch_repair_MutS_sf"/>
</dbReference>
<dbReference type="FunFam" id="3.40.50.300:FF:001067">
    <property type="entry name" value="DNA mismatch repair protein MSH5"/>
    <property type="match status" value="1"/>
</dbReference>
<keyword evidence="9" id="KW-0469">Meiosis</keyword>
<feature type="compositionally biased region" description="Acidic residues" evidence="12">
    <location>
        <begin position="657"/>
        <end position="680"/>
    </location>
</feature>
<feature type="compositionally biased region" description="Polar residues" evidence="12">
    <location>
        <begin position="459"/>
        <end position="470"/>
    </location>
</feature>
<feature type="compositionally biased region" description="Polar residues" evidence="12">
    <location>
        <begin position="1097"/>
        <end position="1110"/>
    </location>
</feature>
<dbReference type="GO" id="GO:0030983">
    <property type="term" value="F:mismatched DNA binding"/>
    <property type="evidence" value="ECO:0007669"/>
    <property type="project" value="InterPro"/>
</dbReference>
<dbReference type="Gene3D" id="1.10.1420.10">
    <property type="match status" value="1"/>
</dbReference>
<comment type="subcellular location">
    <subcellularLocation>
        <location evidence="2">Chromosome</location>
    </subcellularLocation>
    <subcellularLocation>
        <location evidence="1">Nucleus</location>
    </subcellularLocation>
</comment>
<feature type="compositionally biased region" description="Acidic residues" evidence="12">
    <location>
        <begin position="486"/>
        <end position="501"/>
    </location>
</feature>
<feature type="region of interest" description="Disordered" evidence="12">
    <location>
        <begin position="950"/>
        <end position="1045"/>
    </location>
</feature>
<dbReference type="CDD" id="cd03281">
    <property type="entry name" value="ABC_MSH5_euk"/>
    <property type="match status" value="1"/>
</dbReference>
<evidence type="ECO:0000256" key="8">
    <source>
        <dbReference type="ARBA" id="ARBA00023242"/>
    </source>
</evidence>
<evidence type="ECO:0000256" key="6">
    <source>
        <dbReference type="ARBA" id="ARBA00022840"/>
    </source>
</evidence>
<feature type="region of interest" description="Disordered" evidence="12">
    <location>
        <begin position="882"/>
        <end position="935"/>
    </location>
</feature>
<dbReference type="Gene3D" id="1.10.20.10">
    <property type="entry name" value="Histone, subunit A"/>
    <property type="match status" value="1"/>
</dbReference>
<dbReference type="InterPro" id="IPR027417">
    <property type="entry name" value="P-loop_NTPase"/>
</dbReference>
<keyword evidence="5" id="KW-0547">Nucleotide-binding</keyword>
<dbReference type="CDD" id="cd22920">
    <property type="entry name" value="HFD_CENP-T"/>
    <property type="match status" value="1"/>
</dbReference>
<feature type="compositionally biased region" description="Basic and acidic residues" evidence="12">
    <location>
        <begin position="526"/>
        <end position="542"/>
    </location>
</feature>
<feature type="compositionally biased region" description="Low complexity" evidence="12">
    <location>
        <begin position="968"/>
        <end position="977"/>
    </location>
</feature>
<dbReference type="Proteomes" id="UP000707451">
    <property type="component" value="Unassembled WGS sequence"/>
</dbReference>
<dbReference type="SUPFAM" id="SSF48334">
    <property type="entry name" value="DNA repair protein MutS, domain III"/>
    <property type="match status" value="1"/>
</dbReference>
<feature type="region of interest" description="Disordered" evidence="12">
    <location>
        <begin position="1068"/>
        <end position="1110"/>
    </location>
</feature>
<keyword evidence="8" id="KW-0539">Nucleus</keyword>
<evidence type="ECO:0000256" key="2">
    <source>
        <dbReference type="ARBA" id="ARBA00004286"/>
    </source>
</evidence>
<feature type="compositionally biased region" description="Low complexity" evidence="12">
    <location>
        <begin position="1984"/>
        <end position="2001"/>
    </location>
</feature>
<feature type="compositionally biased region" description="Polar residues" evidence="12">
    <location>
        <begin position="19"/>
        <end position="34"/>
    </location>
</feature>
<feature type="compositionally biased region" description="Polar residues" evidence="12">
    <location>
        <begin position="503"/>
        <end position="519"/>
    </location>
</feature>
<feature type="compositionally biased region" description="Low complexity" evidence="12">
    <location>
        <begin position="1030"/>
        <end position="1043"/>
    </location>
</feature>
<protein>
    <recommendedName>
        <fullName evidence="10">DNA mismatch repair protein MSH5</fullName>
    </recommendedName>
    <alternativeName>
        <fullName evidence="11">MutS protein homolog 5</fullName>
    </alternativeName>
</protein>
<dbReference type="EMBL" id="JAHRHY010000013">
    <property type="protein sequence ID" value="KAG9064794.1"/>
    <property type="molecule type" value="Genomic_DNA"/>
</dbReference>
<feature type="compositionally biased region" description="Acidic residues" evidence="12">
    <location>
        <begin position="560"/>
        <end position="573"/>
    </location>
</feature>
<dbReference type="InterPro" id="IPR007696">
    <property type="entry name" value="DNA_mismatch_repair_MutS_core"/>
</dbReference>
<evidence type="ECO:0000256" key="11">
    <source>
        <dbReference type="ARBA" id="ARBA00077470"/>
    </source>
</evidence>
<proteinExistence type="inferred from homology"/>
<dbReference type="Pfam" id="PF05192">
    <property type="entry name" value="MutS_III"/>
    <property type="match status" value="1"/>
</dbReference>
<accession>A0A9P8BQC3</accession>
<dbReference type="InterPro" id="IPR009072">
    <property type="entry name" value="Histone-fold"/>
</dbReference>
<feature type="compositionally biased region" description="Basic and acidic residues" evidence="12">
    <location>
        <begin position="699"/>
        <end position="709"/>
    </location>
</feature>
<dbReference type="PROSITE" id="PS00486">
    <property type="entry name" value="DNA_MISMATCH_REPAIR_2"/>
    <property type="match status" value="1"/>
</dbReference>
<organism evidence="14 15">
    <name type="scientific">Linnemannia hyalina</name>
    <dbReference type="NCBI Taxonomy" id="64524"/>
    <lineage>
        <taxon>Eukaryota</taxon>
        <taxon>Fungi</taxon>
        <taxon>Fungi incertae sedis</taxon>
        <taxon>Mucoromycota</taxon>
        <taxon>Mortierellomycotina</taxon>
        <taxon>Mortierellomycetes</taxon>
        <taxon>Mortierellales</taxon>
        <taxon>Mortierellaceae</taxon>
        <taxon>Linnemannia</taxon>
    </lineage>
</organism>
<dbReference type="InterPro" id="IPR045076">
    <property type="entry name" value="MutS"/>
</dbReference>
<evidence type="ECO:0000256" key="7">
    <source>
        <dbReference type="ARBA" id="ARBA00023125"/>
    </source>
</evidence>
<dbReference type="GO" id="GO:0051026">
    <property type="term" value="P:chiasma assembly"/>
    <property type="evidence" value="ECO:0007669"/>
    <property type="project" value="TreeGrafter"/>
</dbReference>
<keyword evidence="7" id="KW-0238">DNA-binding</keyword>
<feature type="compositionally biased region" description="Acidic residues" evidence="12">
    <location>
        <begin position="630"/>
        <end position="649"/>
    </location>
</feature>
<dbReference type="GO" id="GO:0046982">
    <property type="term" value="F:protein heterodimerization activity"/>
    <property type="evidence" value="ECO:0007669"/>
    <property type="project" value="InterPro"/>
</dbReference>
<evidence type="ECO:0000259" key="13">
    <source>
        <dbReference type="PROSITE" id="PS00486"/>
    </source>
</evidence>
<dbReference type="PANTHER" id="PTHR11361">
    <property type="entry name" value="DNA MISMATCH REPAIR PROTEIN MUTS FAMILY MEMBER"/>
    <property type="match status" value="1"/>
</dbReference>
<dbReference type="Pfam" id="PF15511">
    <property type="entry name" value="CENP-T_C"/>
    <property type="match status" value="1"/>
</dbReference>
<name>A0A9P8BQC3_9FUNG</name>
<dbReference type="PANTHER" id="PTHR11361:SF20">
    <property type="entry name" value="MUTS PROTEIN HOMOLOG 5"/>
    <property type="match status" value="1"/>
</dbReference>
<feature type="compositionally biased region" description="Polar residues" evidence="12">
    <location>
        <begin position="950"/>
        <end position="967"/>
    </location>
</feature>
<dbReference type="GO" id="GO:0005634">
    <property type="term" value="C:nucleus"/>
    <property type="evidence" value="ECO:0007669"/>
    <property type="project" value="UniProtKB-SubCell"/>
</dbReference>
<comment type="caution">
    <text evidence="14">The sequence shown here is derived from an EMBL/GenBank/DDBJ whole genome shotgun (WGS) entry which is preliminary data.</text>
</comment>
<feature type="region of interest" description="Disordered" evidence="12">
    <location>
        <begin position="19"/>
        <end position="38"/>
    </location>
</feature>
<feature type="compositionally biased region" description="Acidic residues" evidence="12">
    <location>
        <begin position="2010"/>
        <end position="2019"/>
    </location>
</feature>
<dbReference type="SUPFAM" id="SSF47113">
    <property type="entry name" value="Histone-fold"/>
    <property type="match status" value="1"/>
</dbReference>
<comment type="similarity">
    <text evidence="3">Belongs to the DNA mismatch repair MutS family.</text>
</comment>
<evidence type="ECO:0000256" key="5">
    <source>
        <dbReference type="ARBA" id="ARBA00022741"/>
    </source>
</evidence>
<feature type="region of interest" description="Disordered" evidence="12">
    <location>
        <begin position="555"/>
        <end position="685"/>
    </location>
</feature>
<dbReference type="SMART" id="SM00534">
    <property type="entry name" value="MUTSac"/>
    <property type="match status" value="1"/>
</dbReference>
<dbReference type="GO" id="GO:0005694">
    <property type="term" value="C:chromosome"/>
    <property type="evidence" value="ECO:0007669"/>
    <property type="project" value="UniProtKB-SubCell"/>
</dbReference>
<feature type="domain" description="DNA mismatch repair proteins mutS family" evidence="13">
    <location>
        <begin position="1786"/>
        <end position="1802"/>
    </location>
</feature>
<feature type="compositionally biased region" description="Low complexity" evidence="12">
    <location>
        <begin position="83"/>
        <end position="93"/>
    </location>
</feature>
<feature type="region of interest" description="Disordered" evidence="12">
    <location>
        <begin position="81"/>
        <end position="168"/>
    </location>
</feature>
<feature type="compositionally biased region" description="Polar residues" evidence="12">
    <location>
        <begin position="1676"/>
        <end position="1693"/>
    </location>
</feature>
<dbReference type="InterPro" id="IPR035425">
    <property type="entry name" value="CENP-T/H4_C"/>
</dbReference>
<feature type="region of interest" description="Disordered" evidence="12">
    <location>
        <begin position="1952"/>
        <end position="2037"/>
    </location>
</feature>
<dbReference type="Gene3D" id="3.40.50.300">
    <property type="entry name" value="P-loop containing nucleotide triphosphate hydrolases"/>
    <property type="match status" value="1"/>
</dbReference>
<evidence type="ECO:0000313" key="15">
    <source>
        <dbReference type="Proteomes" id="UP000707451"/>
    </source>
</evidence>
<feature type="compositionally biased region" description="Basic and acidic residues" evidence="12">
    <location>
        <begin position="614"/>
        <end position="627"/>
    </location>
</feature>
<feature type="region of interest" description="Disordered" evidence="12">
    <location>
        <begin position="210"/>
        <end position="289"/>
    </location>
</feature>
<dbReference type="GO" id="GO:0006298">
    <property type="term" value="P:mismatch repair"/>
    <property type="evidence" value="ECO:0007669"/>
    <property type="project" value="InterPro"/>
</dbReference>
<feature type="region of interest" description="Disordered" evidence="12">
    <location>
        <begin position="370"/>
        <end position="401"/>
    </location>
</feature>
<evidence type="ECO:0000256" key="12">
    <source>
        <dbReference type="SAM" id="MobiDB-lite"/>
    </source>
</evidence>
<dbReference type="GO" id="GO:0140664">
    <property type="term" value="F:ATP-dependent DNA damage sensor activity"/>
    <property type="evidence" value="ECO:0007669"/>
    <property type="project" value="InterPro"/>
</dbReference>
<feature type="compositionally biased region" description="Low complexity" evidence="12">
    <location>
        <begin position="912"/>
        <end position="926"/>
    </location>
</feature>
<evidence type="ECO:0000256" key="4">
    <source>
        <dbReference type="ARBA" id="ARBA00022454"/>
    </source>
</evidence>
<keyword evidence="4" id="KW-0158">Chromosome</keyword>
<feature type="compositionally biased region" description="Basic and acidic residues" evidence="12">
    <location>
        <begin position="389"/>
        <end position="400"/>
    </location>
</feature>
<evidence type="ECO:0000256" key="10">
    <source>
        <dbReference type="ARBA" id="ARBA00073549"/>
    </source>
</evidence>
<dbReference type="InterPro" id="IPR000432">
    <property type="entry name" value="DNA_mismatch_repair_MutS_C"/>
</dbReference>
<dbReference type="GO" id="GO:0005524">
    <property type="term" value="F:ATP binding"/>
    <property type="evidence" value="ECO:0007669"/>
    <property type="project" value="UniProtKB-KW"/>
</dbReference>
<evidence type="ECO:0000256" key="3">
    <source>
        <dbReference type="ARBA" id="ARBA00006271"/>
    </source>
</evidence>
<keyword evidence="15" id="KW-1185">Reference proteome</keyword>
<feature type="compositionally biased region" description="Polar residues" evidence="12">
    <location>
        <begin position="991"/>
        <end position="1010"/>
    </location>
</feature>
<evidence type="ECO:0000313" key="14">
    <source>
        <dbReference type="EMBL" id="KAG9064794.1"/>
    </source>
</evidence>
<evidence type="ECO:0000256" key="9">
    <source>
        <dbReference type="ARBA" id="ARBA00023254"/>
    </source>
</evidence>